<dbReference type="KEGG" id="amn:RAM_21610"/>
<evidence type="ECO:0000313" key="2">
    <source>
        <dbReference type="Proteomes" id="UP000006138"/>
    </source>
</evidence>
<organism evidence="1 2">
    <name type="scientific">Amycolatopsis mediterranei (strain S699)</name>
    <name type="common">Nocardia mediterranei</name>
    <dbReference type="NCBI Taxonomy" id="713604"/>
    <lineage>
        <taxon>Bacteria</taxon>
        <taxon>Bacillati</taxon>
        <taxon>Actinomycetota</taxon>
        <taxon>Actinomycetes</taxon>
        <taxon>Pseudonocardiales</taxon>
        <taxon>Pseudonocardiaceae</taxon>
        <taxon>Amycolatopsis</taxon>
    </lineage>
</organism>
<reference evidence="1 2" key="1">
    <citation type="journal article" date="2011" name="J. Bacteriol.">
        <title>Whole genome sequence of the rifamycin B-producing strain Amycolatopsis mediterranei S699.</title>
        <authorList>
            <person name="Verma M."/>
            <person name="Kaur J."/>
            <person name="Kumar M."/>
            <person name="Kumari K."/>
            <person name="Saxena A."/>
            <person name="Anand S."/>
            <person name="Nigam A."/>
            <person name="Ravi V."/>
            <person name="Raghuvanshi S."/>
            <person name="Khurana P."/>
            <person name="Tyagi A.K."/>
            <person name="Khurana J.P."/>
            <person name="Lal R."/>
        </authorList>
    </citation>
    <scope>NUCLEOTIDE SEQUENCE [LARGE SCALE GENOMIC DNA]</scope>
    <source>
        <strain evidence="1 2">S699</strain>
    </source>
</reference>
<accession>A0A9R0NY82</accession>
<protein>
    <submittedName>
        <fullName evidence="1">Uncharacterized protein</fullName>
    </submittedName>
</protein>
<dbReference type="Proteomes" id="UP000006138">
    <property type="component" value="Chromosome"/>
</dbReference>
<name>A0A9R0NY82_AMYMS</name>
<keyword evidence="2" id="KW-1185">Reference proteome</keyword>
<sequence length="48" mass="5139">MAPNASTEIVANVPSGCDALPGNTFRYGYPKLAKVKAFVEAVEKARKK</sequence>
<evidence type="ECO:0000313" key="1">
    <source>
        <dbReference type="EMBL" id="AEK42802.1"/>
    </source>
</evidence>
<dbReference type="EMBL" id="CP002896">
    <property type="protein sequence ID" value="AEK42802.1"/>
    <property type="molecule type" value="Genomic_DNA"/>
</dbReference>
<dbReference type="AlphaFoldDB" id="A0A9R0NY82"/>
<proteinExistence type="predicted"/>
<dbReference type="GeneID" id="92877129"/>
<dbReference type="RefSeq" id="WP_014467080.1">
    <property type="nucleotide sequence ID" value="NC_017186.1"/>
</dbReference>
<gene>
    <name evidence="1" type="ordered locus">RAM_21610</name>
</gene>